<keyword evidence="5 12" id="KW-0547">Nucleotide-binding</keyword>
<dbReference type="InterPro" id="IPR014729">
    <property type="entry name" value="Rossmann-like_a/b/a_fold"/>
</dbReference>
<accession>A0A1K1LGV4</accession>
<evidence type="ECO:0000256" key="2">
    <source>
        <dbReference type="ARBA" id="ARBA00011245"/>
    </source>
</evidence>
<evidence type="ECO:0000256" key="5">
    <source>
        <dbReference type="ARBA" id="ARBA00022741"/>
    </source>
</evidence>
<dbReference type="InterPro" id="IPR002303">
    <property type="entry name" value="Valyl-tRNA_ligase"/>
</dbReference>
<dbReference type="GO" id="GO:0004832">
    <property type="term" value="F:valine-tRNA ligase activity"/>
    <property type="evidence" value="ECO:0007669"/>
    <property type="project" value="UniProtKB-UniRule"/>
</dbReference>
<dbReference type="InterPro" id="IPR037118">
    <property type="entry name" value="Val-tRNA_synth_C_sf"/>
</dbReference>
<feature type="domain" description="Aminoacyl-tRNA synthetase class Ia" evidence="13">
    <location>
        <begin position="27"/>
        <end position="573"/>
    </location>
</feature>
<feature type="domain" description="Methionyl/Valyl/Leucyl/Isoleucyl-tRNA synthetase anticodon-binding" evidence="14">
    <location>
        <begin position="617"/>
        <end position="761"/>
    </location>
</feature>
<dbReference type="GO" id="GO:0005829">
    <property type="term" value="C:cytosol"/>
    <property type="evidence" value="ECO:0007669"/>
    <property type="project" value="TreeGrafter"/>
</dbReference>
<dbReference type="FunFam" id="1.10.287.380:FF:000001">
    <property type="entry name" value="Valine--tRNA ligase"/>
    <property type="match status" value="1"/>
</dbReference>
<dbReference type="SUPFAM" id="SSF46589">
    <property type="entry name" value="tRNA-binding arm"/>
    <property type="match status" value="1"/>
</dbReference>
<comment type="subcellular location">
    <subcellularLocation>
        <location evidence="1 12">Cytoplasm</location>
    </subcellularLocation>
</comment>
<evidence type="ECO:0000259" key="14">
    <source>
        <dbReference type="Pfam" id="PF08264"/>
    </source>
</evidence>
<proteinExistence type="inferred from homology"/>
<dbReference type="Pfam" id="PF08264">
    <property type="entry name" value="Anticodon_1"/>
    <property type="match status" value="1"/>
</dbReference>
<dbReference type="PANTHER" id="PTHR11946:SF93">
    <property type="entry name" value="VALINE--TRNA LIGASE, CHLOROPLASTIC_MITOCHONDRIAL 2"/>
    <property type="match status" value="1"/>
</dbReference>
<reference evidence="17" key="1">
    <citation type="submission" date="2016-10" db="EMBL/GenBank/DDBJ databases">
        <authorList>
            <person name="Wegmann U."/>
        </authorList>
    </citation>
    <scope>NUCLEOTIDE SEQUENCE [LARGE SCALE GENOMIC DNA]</scope>
</reference>
<keyword evidence="9 12" id="KW-0030">Aminoacyl-tRNA synthetase</keyword>
<dbReference type="InterPro" id="IPR019499">
    <property type="entry name" value="Val-tRNA_synth_tRNA-bd"/>
</dbReference>
<evidence type="ECO:0000256" key="9">
    <source>
        <dbReference type="ARBA" id="ARBA00023146"/>
    </source>
</evidence>
<evidence type="ECO:0000313" key="16">
    <source>
        <dbReference type="EMBL" id="SFV73951.1"/>
    </source>
</evidence>
<evidence type="ECO:0000256" key="12">
    <source>
        <dbReference type="HAMAP-Rule" id="MF_02004"/>
    </source>
</evidence>
<gene>
    <name evidence="12" type="primary">valS</name>
    <name evidence="16" type="ORF">DESPIGER_2129</name>
</gene>
<dbReference type="HAMAP" id="MF_02004">
    <property type="entry name" value="Val_tRNA_synth_type1"/>
    <property type="match status" value="1"/>
</dbReference>
<evidence type="ECO:0000256" key="11">
    <source>
        <dbReference type="ARBA" id="ARBA00060830"/>
    </source>
</evidence>
<sequence>MAAFHGESKMADTLPKGYEPHDVEARWRDHWQDNRTFTPDPDAQGEPFSIVIPPPNVTGALHIGHALNQTLIDVLCRHARQKGKNVLWVPGTDHAGIATQNVVERALAKEGKTRQDLGREAFIERVWQWREDYGHRILNQIRALGASVDWTRLRFTMDEGLSAAVRKVFVQLYNEGLIYKGDYIINWCSRCHTALADDEVEHEAHKGKLWKIRYHLADGSGSITIATTRPETIPGDTAICVHPEDERYRHLVGKTAIVPVLGREIPIIADSYVDREFGTGALKVTPCHDHNDWALGKKHDLEFLQVIDEDGIMKAESGPYAGLKKEDCRTKIVADIEAAGDLLAVEDLDNSVGHCYRCHTVVEPHVSTQWFVATTKMAPAARKAVPELTRILPESWAKTYYHWLDNIRDWCISRQIWWGHRIPAWTCAQCGELIVAEHDPSSCPKCGCTDLKQDEDVLDTWFSSALWPFSTMGWPEQTKDLATWYPTSVLVTGFDIIFFWVARMMMMGQHFMGQVPFHDVYLHALVRDETGRKMSKSTGNVIDPLEMIDKYGCDSLRFTLTAFAAMGRDIRLSEARIEGYRHFVNKLWNAARFALMNLPGTAPAPVALESVEGLHHQWILHRLEQVKQDMDKALEEYRFNDAAQLGYKFLWNEFCDWYLELIKPDMQDEARKPVAQYVLWVVLRELLLLLHPIIPFVTAEIWHALPVPAGEQPTDIALELYPAARPGCLHEAEAARMELVQGIIVAVRTIKAELNISPGHKVGLMLHPVDEAQAALLESCRQMMTTLARLEDLQIGAGLHAPKASASSVVGGCQVIVPLKGAVDLAGELARLDKEMAKLEKDLVGVQSKLHNESFVSRAPAQVVERERARAEQLLDAKAKMQALRQRFSEALNEE</sequence>
<comment type="subunit">
    <text evidence="2 12">Monomer.</text>
</comment>
<dbReference type="InterPro" id="IPR010978">
    <property type="entry name" value="tRNA-bd_arm"/>
</dbReference>
<feature type="short sequence motif" description="'KMSKS' region" evidence="12">
    <location>
        <begin position="533"/>
        <end position="537"/>
    </location>
</feature>
<evidence type="ECO:0000256" key="8">
    <source>
        <dbReference type="ARBA" id="ARBA00023054"/>
    </source>
</evidence>
<dbReference type="GO" id="GO:0005524">
    <property type="term" value="F:ATP binding"/>
    <property type="evidence" value="ECO:0007669"/>
    <property type="project" value="UniProtKB-UniRule"/>
</dbReference>
<dbReference type="AlphaFoldDB" id="A0A1K1LGV4"/>
<protein>
    <recommendedName>
        <fullName evidence="12">Valine--tRNA ligase</fullName>
        <ecNumber evidence="12">6.1.1.9</ecNumber>
    </recommendedName>
    <alternativeName>
        <fullName evidence="12">Valyl-tRNA synthetase</fullName>
        <shortName evidence="12">ValRS</shortName>
    </alternativeName>
</protein>
<keyword evidence="7 12" id="KW-0648">Protein biosynthesis</keyword>
<dbReference type="PROSITE" id="PS00178">
    <property type="entry name" value="AA_TRNA_LIGASE_I"/>
    <property type="match status" value="1"/>
</dbReference>
<dbReference type="FunFam" id="3.40.50.620:FF:000032">
    <property type="entry name" value="Valine--tRNA ligase"/>
    <property type="match status" value="1"/>
</dbReference>
<keyword evidence="8 12" id="KW-0175">Coiled coil</keyword>
<dbReference type="FunFam" id="3.40.50.620:FF:000098">
    <property type="entry name" value="Valine--tRNA ligase"/>
    <property type="match status" value="1"/>
</dbReference>
<dbReference type="NCBIfam" id="NF004349">
    <property type="entry name" value="PRK05729.1"/>
    <property type="match status" value="1"/>
</dbReference>
<dbReference type="PANTHER" id="PTHR11946">
    <property type="entry name" value="VALYL-TRNA SYNTHETASES"/>
    <property type="match status" value="1"/>
</dbReference>
<dbReference type="SUPFAM" id="SSF47323">
    <property type="entry name" value="Anticodon-binding domain of a subclass of class I aminoacyl-tRNA synthetases"/>
    <property type="match status" value="1"/>
</dbReference>
<organism evidence="16 17">
    <name type="scientific">Desulfovibrio piger</name>
    <dbReference type="NCBI Taxonomy" id="901"/>
    <lineage>
        <taxon>Bacteria</taxon>
        <taxon>Pseudomonadati</taxon>
        <taxon>Thermodesulfobacteriota</taxon>
        <taxon>Desulfovibrionia</taxon>
        <taxon>Desulfovibrionales</taxon>
        <taxon>Desulfovibrionaceae</taxon>
        <taxon>Desulfovibrio</taxon>
    </lineage>
</organism>
<dbReference type="InterPro" id="IPR002300">
    <property type="entry name" value="aa-tRNA-synth_Ia"/>
</dbReference>
<evidence type="ECO:0000256" key="10">
    <source>
        <dbReference type="ARBA" id="ARBA00047552"/>
    </source>
</evidence>
<evidence type="ECO:0000259" key="15">
    <source>
        <dbReference type="Pfam" id="PF10458"/>
    </source>
</evidence>
<dbReference type="InterPro" id="IPR033705">
    <property type="entry name" value="Anticodon_Ia_Val"/>
</dbReference>
<comment type="domain">
    <text evidence="12">The C-terminal coiled-coil domain is crucial for aminoacylation activity.</text>
</comment>
<comment type="similarity">
    <text evidence="11 12">Belongs to the class-I aminoacyl-tRNA synthetase family. ValS type 1 subfamily.</text>
</comment>
<dbReference type="NCBIfam" id="TIGR00422">
    <property type="entry name" value="valS"/>
    <property type="match status" value="1"/>
</dbReference>
<dbReference type="InterPro" id="IPR013155">
    <property type="entry name" value="M/V/L/I-tRNA-synth_anticd-bd"/>
</dbReference>
<keyword evidence="6 12" id="KW-0067">ATP-binding</keyword>
<evidence type="ECO:0000256" key="3">
    <source>
        <dbReference type="ARBA" id="ARBA00022490"/>
    </source>
</evidence>
<dbReference type="KEGG" id="dpg:DESPIGER_2129"/>
<dbReference type="Gene3D" id="1.10.730.10">
    <property type="entry name" value="Isoleucyl-tRNA Synthetase, Domain 1"/>
    <property type="match status" value="1"/>
</dbReference>
<dbReference type="InterPro" id="IPR001412">
    <property type="entry name" value="aa-tRNA-synth_I_CS"/>
</dbReference>
<dbReference type="InterPro" id="IPR009080">
    <property type="entry name" value="tRNAsynth_Ia_anticodon-bd"/>
</dbReference>
<evidence type="ECO:0000256" key="4">
    <source>
        <dbReference type="ARBA" id="ARBA00022598"/>
    </source>
</evidence>
<dbReference type="GO" id="GO:0006438">
    <property type="term" value="P:valyl-tRNA aminoacylation"/>
    <property type="evidence" value="ECO:0007669"/>
    <property type="project" value="UniProtKB-UniRule"/>
</dbReference>
<feature type="binding site" evidence="12">
    <location>
        <position position="536"/>
    </location>
    <ligand>
        <name>ATP</name>
        <dbReference type="ChEBI" id="CHEBI:30616"/>
    </ligand>
</feature>
<dbReference type="CDD" id="cd07962">
    <property type="entry name" value="Anticodon_Ia_Val"/>
    <property type="match status" value="1"/>
</dbReference>
<dbReference type="Pfam" id="PF10458">
    <property type="entry name" value="Val_tRNA-synt_C"/>
    <property type="match status" value="1"/>
</dbReference>
<dbReference type="InterPro" id="IPR009008">
    <property type="entry name" value="Val/Leu/Ile-tRNA-synth_edit"/>
</dbReference>
<dbReference type="EC" id="6.1.1.9" evidence="12"/>
<feature type="short sequence motif" description="'HIGH' region" evidence="12">
    <location>
        <begin position="55"/>
        <end position="65"/>
    </location>
</feature>
<feature type="domain" description="Valyl-tRNA synthetase tRNA-binding arm" evidence="15">
    <location>
        <begin position="824"/>
        <end position="883"/>
    </location>
</feature>
<dbReference type="Gene3D" id="3.40.50.620">
    <property type="entry name" value="HUPs"/>
    <property type="match status" value="2"/>
</dbReference>
<comment type="catalytic activity">
    <reaction evidence="10 12">
        <text>tRNA(Val) + L-valine + ATP = L-valyl-tRNA(Val) + AMP + diphosphate</text>
        <dbReference type="Rhea" id="RHEA:10704"/>
        <dbReference type="Rhea" id="RHEA-COMP:9672"/>
        <dbReference type="Rhea" id="RHEA-COMP:9708"/>
        <dbReference type="ChEBI" id="CHEBI:30616"/>
        <dbReference type="ChEBI" id="CHEBI:33019"/>
        <dbReference type="ChEBI" id="CHEBI:57762"/>
        <dbReference type="ChEBI" id="CHEBI:78442"/>
        <dbReference type="ChEBI" id="CHEBI:78537"/>
        <dbReference type="ChEBI" id="CHEBI:456215"/>
        <dbReference type="EC" id="6.1.1.9"/>
    </reaction>
</comment>
<comment type="function">
    <text evidence="12">Catalyzes the attachment of valine to tRNA(Val). As ValRS can inadvertently accommodate and process structurally similar amino acids such as threonine, to avoid such errors, it has a 'posttransfer' editing activity that hydrolyzes mischarged Thr-tRNA(Val) in a tRNA-dependent manner.</text>
</comment>
<keyword evidence="17" id="KW-1185">Reference proteome</keyword>
<evidence type="ECO:0000313" key="17">
    <source>
        <dbReference type="Proteomes" id="UP000186323"/>
    </source>
</evidence>
<dbReference type="CDD" id="cd00817">
    <property type="entry name" value="ValRS_core"/>
    <property type="match status" value="1"/>
</dbReference>
<dbReference type="SUPFAM" id="SSF52374">
    <property type="entry name" value="Nucleotidylyl transferase"/>
    <property type="match status" value="1"/>
</dbReference>
<dbReference type="Proteomes" id="UP000186323">
    <property type="component" value="Chromosome I"/>
</dbReference>
<keyword evidence="3 12" id="KW-0963">Cytoplasm</keyword>
<evidence type="ECO:0000256" key="1">
    <source>
        <dbReference type="ARBA" id="ARBA00004496"/>
    </source>
</evidence>
<evidence type="ECO:0000259" key="13">
    <source>
        <dbReference type="Pfam" id="PF00133"/>
    </source>
</evidence>
<dbReference type="Pfam" id="PF00133">
    <property type="entry name" value="tRNA-synt_1"/>
    <property type="match status" value="1"/>
</dbReference>
<dbReference type="Gene3D" id="1.10.287.380">
    <property type="entry name" value="Valyl-tRNA synthetase, C-terminal domain"/>
    <property type="match status" value="1"/>
</dbReference>
<dbReference type="Gene3D" id="3.90.740.10">
    <property type="entry name" value="Valyl/Leucyl/Isoleucyl-tRNA synthetase, editing domain"/>
    <property type="match status" value="1"/>
</dbReference>
<evidence type="ECO:0000256" key="7">
    <source>
        <dbReference type="ARBA" id="ARBA00022917"/>
    </source>
</evidence>
<dbReference type="GO" id="GO:0002161">
    <property type="term" value="F:aminoacyl-tRNA deacylase activity"/>
    <property type="evidence" value="ECO:0007669"/>
    <property type="project" value="InterPro"/>
</dbReference>
<comment type="domain">
    <text evidence="12">ValRS has two distinct active sites: one for aminoacylation and one for editing. The misactivated threonine is translocated from the active site to the editing site.</text>
</comment>
<dbReference type="PRINTS" id="PR00986">
    <property type="entry name" value="TRNASYNTHVAL"/>
</dbReference>
<feature type="coiled-coil region" evidence="12">
    <location>
        <begin position="822"/>
        <end position="894"/>
    </location>
</feature>
<keyword evidence="4 12" id="KW-0436">Ligase</keyword>
<dbReference type="EMBL" id="LT630450">
    <property type="protein sequence ID" value="SFV73951.1"/>
    <property type="molecule type" value="Genomic_DNA"/>
</dbReference>
<evidence type="ECO:0000256" key="6">
    <source>
        <dbReference type="ARBA" id="ARBA00022840"/>
    </source>
</evidence>
<name>A0A1K1LGV4_9BACT</name>
<dbReference type="SUPFAM" id="SSF50677">
    <property type="entry name" value="ValRS/IleRS/LeuRS editing domain"/>
    <property type="match status" value="1"/>
</dbReference>